<dbReference type="SUPFAM" id="SSF69279">
    <property type="entry name" value="Phage tail proteins"/>
    <property type="match status" value="1"/>
</dbReference>
<dbReference type="Gene3D" id="2.40.50.230">
    <property type="entry name" value="Gp5 N-terminal domain"/>
    <property type="match status" value="1"/>
</dbReference>
<evidence type="ECO:0000313" key="2">
    <source>
        <dbReference type="EMBL" id="RKP55969.1"/>
    </source>
</evidence>
<reference evidence="2 3" key="1">
    <citation type="submission" date="2018-10" db="EMBL/GenBank/DDBJ databases">
        <title>Robbsia sp. DHC34, isolated from soil.</title>
        <authorList>
            <person name="Gao Z.-H."/>
            <person name="Qiu L.-H."/>
        </authorList>
    </citation>
    <scope>NUCLEOTIDE SEQUENCE [LARGE SCALE GENOMIC DNA]</scope>
    <source>
        <strain evidence="2 3">DHC34</strain>
    </source>
</reference>
<comment type="caution">
    <text evidence="2">The sequence shown here is derived from an EMBL/GenBank/DDBJ whole genome shotgun (WGS) entry which is preliminary data.</text>
</comment>
<accession>A0A494Y152</accession>
<dbReference type="Pfam" id="PF04717">
    <property type="entry name" value="Phage_base_V"/>
    <property type="match status" value="1"/>
</dbReference>
<proteinExistence type="predicted"/>
<keyword evidence="3" id="KW-1185">Reference proteome</keyword>
<evidence type="ECO:0000313" key="3">
    <source>
        <dbReference type="Proteomes" id="UP000270342"/>
    </source>
</evidence>
<protein>
    <recommendedName>
        <fullName evidence="1">Gp5/Type VI secretion system Vgr protein OB-fold domain-containing protein</fullName>
    </recommendedName>
</protein>
<feature type="domain" description="Gp5/Type VI secretion system Vgr protein OB-fold" evidence="1">
    <location>
        <begin position="368"/>
        <end position="442"/>
    </location>
</feature>
<gene>
    <name evidence="2" type="ORF">D7S86_12335</name>
</gene>
<dbReference type="OrthoDB" id="1907165at2"/>
<dbReference type="Proteomes" id="UP000270342">
    <property type="component" value="Unassembled WGS sequence"/>
</dbReference>
<dbReference type="InterPro" id="IPR037026">
    <property type="entry name" value="Vgr_OB-fold_dom_sf"/>
</dbReference>
<organism evidence="2 3">
    <name type="scientific">Pararobbsia silviterrae</name>
    <dbReference type="NCBI Taxonomy" id="1792498"/>
    <lineage>
        <taxon>Bacteria</taxon>
        <taxon>Pseudomonadati</taxon>
        <taxon>Pseudomonadota</taxon>
        <taxon>Betaproteobacteria</taxon>
        <taxon>Burkholderiales</taxon>
        <taxon>Burkholderiaceae</taxon>
        <taxon>Pararobbsia</taxon>
    </lineage>
</organism>
<dbReference type="InterPro" id="IPR006531">
    <property type="entry name" value="Gp5/Vgr_OB"/>
</dbReference>
<dbReference type="RefSeq" id="WP_121086786.1">
    <property type="nucleotide sequence ID" value="NZ_RBZU01000004.1"/>
</dbReference>
<evidence type="ECO:0000259" key="1">
    <source>
        <dbReference type="Pfam" id="PF04717"/>
    </source>
</evidence>
<dbReference type="SUPFAM" id="SSF69255">
    <property type="entry name" value="gp5 N-terminal domain-like"/>
    <property type="match status" value="1"/>
</dbReference>
<dbReference type="EMBL" id="RBZU01000004">
    <property type="protein sequence ID" value="RKP55969.1"/>
    <property type="molecule type" value="Genomic_DNA"/>
</dbReference>
<dbReference type="AlphaFoldDB" id="A0A494Y152"/>
<sequence>MNPIPTITLMTGEARRPLSALKVEFVETVHQVNAIPVASVTLSVEGNALDDLTRHVEDIAQCRPGQNASIYLRQSKAQSTLIFQGIVVDQQLKLSRSRPVLTLQLRHELQKLQNTHRSQVFDRTTDALIVANLLTMQTIPVLAMSGLDLVHDQMLQFRCSDWHFLRCRLNANGVWLFPTPRGVRIETPNVTVPRGPELRQRVTSSDIGVRIEEGQWRFNVLSQPSSLTAGSWDERTQVFDSQRGMSVPLGTGAFDCSTSGELNRTQWAFNFSSSLGVEGTRSLAKSLLMNLQSTRACGSFLTEGSTRFDLGETARVAGFGTQFDGMGIVTGITQRVSDADGWRTMLTLGSDDVVKDMSSVSRAPGLHIGVVREFDVDPTGMKRLRVKLPVLGDDCPAIWARIAPPYASALSGFCFYPEVGDEVVVCFFDDDPSCPVILGAMHSPRNPAPIDPSVTNAIKALVVTQGAQKFELRFDSQPPQVSLESPDDSVTLQNGVNIASKQDCKIDAPRVTVDADQVDATGRTSVTIRGARIDLEN</sequence>
<name>A0A494Y152_9BURK</name>